<feature type="signal peptide" evidence="1">
    <location>
        <begin position="1"/>
        <end position="24"/>
    </location>
</feature>
<proteinExistence type="predicted"/>
<feature type="chain" id="PRO_5014762151" evidence="1">
    <location>
        <begin position="25"/>
        <end position="175"/>
    </location>
</feature>
<accession>A0A2N3HK10</accession>
<gene>
    <name evidence="2" type="ORF">CSW08_08880</name>
</gene>
<evidence type="ECO:0000313" key="2">
    <source>
        <dbReference type="EMBL" id="PKQ45319.1"/>
    </source>
</evidence>
<organism evidence="2 3">
    <name type="scientific">Confluentibacter flavum</name>
    <dbReference type="NCBI Taxonomy" id="1909700"/>
    <lineage>
        <taxon>Bacteria</taxon>
        <taxon>Pseudomonadati</taxon>
        <taxon>Bacteroidota</taxon>
        <taxon>Flavobacteriia</taxon>
        <taxon>Flavobacteriales</taxon>
        <taxon>Flavobacteriaceae</taxon>
        <taxon>Confluentibacter</taxon>
    </lineage>
</organism>
<dbReference type="AlphaFoldDB" id="A0A2N3HK10"/>
<dbReference type="InterPro" id="IPR021314">
    <property type="entry name" value="DUF2911"/>
</dbReference>
<dbReference type="OrthoDB" id="187854at2"/>
<keyword evidence="1" id="KW-0732">Signal</keyword>
<keyword evidence="3" id="KW-1185">Reference proteome</keyword>
<dbReference type="EMBL" id="PJEO01000028">
    <property type="protein sequence ID" value="PKQ45319.1"/>
    <property type="molecule type" value="Genomic_DNA"/>
</dbReference>
<dbReference type="Proteomes" id="UP000233435">
    <property type="component" value="Unassembled WGS sequence"/>
</dbReference>
<evidence type="ECO:0000313" key="3">
    <source>
        <dbReference type="Proteomes" id="UP000233435"/>
    </source>
</evidence>
<sequence length="175" mass="19372">MKKSSILTTIALAFSMLLSINTYAQKFASVDKSPLDITYYRAERTAPPMIKVIYSRPHLNGRELSKLAPNGKVWRTGANEATEIKFFQDMNFGGKAVKAGTYSLFTIPGDTEWTVILNSELDVWGAFSYKEANDVVRVNVPASTGEPIGDFSIVFENDNMHLAWGTSRVAVPISK</sequence>
<reference evidence="2 3" key="1">
    <citation type="submission" date="2017-12" db="EMBL/GenBank/DDBJ databases">
        <title>Confluentibacter flavum sp. nov., isolated from the saline lake.</title>
        <authorList>
            <person name="Yu L."/>
        </authorList>
    </citation>
    <scope>NUCLEOTIDE SEQUENCE [LARGE SCALE GENOMIC DNA]</scope>
    <source>
        <strain evidence="2 3">3B</strain>
    </source>
</reference>
<name>A0A2N3HK10_9FLAO</name>
<evidence type="ECO:0000256" key="1">
    <source>
        <dbReference type="SAM" id="SignalP"/>
    </source>
</evidence>
<protein>
    <submittedName>
        <fullName evidence="2">Asparagine synthetase B</fullName>
    </submittedName>
</protein>
<comment type="caution">
    <text evidence="2">The sequence shown here is derived from an EMBL/GenBank/DDBJ whole genome shotgun (WGS) entry which is preliminary data.</text>
</comment>
<dbReference type="RefSeq" id="WP_106659533.1">
    <property type="nucleotide sequence ID" value="NZ_PJEO01000028.1"/>
</dbReference>
<dbReference type="Pfam" id="PF11138">
    <property type="entry name" value="DUF2911"/>
    <property type="match status" value="1"/>
</dbReference>